<reference evidence="1 2" key="1">
    <citation type="submission" date="2024-01" db="EMBL/GenBank/DDBJ databases">
        <title>Genome assemblies of Stephania.</title>
        <authorList>
            <person name="Yang L."/>
        </authorList>
    </citation>
    <scope>NUCLEOTIDE SEQUENCE [LARGE SCALE GENOMIC DNA]</scope>
    <source>
        <strain evidence="1">JXDWG</strain>
        <tissue evidence="1">Leaf</tissue>
    </source>
</reference>
<name>A0AAP0HML1_9MAGN</name>
<proteinExistence type="predicted"/>
<gene>
    <name evidence="1" type="ORF">Scep_027492</name>
</gene>
<sequence>MGIVDIGVLRMGLDYRDDDGWRIVRRRMYDELIGHENHWREVLGSGYESVKIAVHCVENQVGATFQEWFTLPGHGIVSSHCDQCGSRQPIAWECLHISTST</sequence>
<evidence type="ECO:0000313" key="1">
    <source>
        <dbReference type="EMBL" id="KAK9088410.1"/>
    </source>
</evidence>
<protein>
    <submittedName>
        <fullName evidence="1">Uncharacterized protein</fullName>
    </submittedName>
</protein>
<dbReference type="AlphaFoldDB" id="A0AAP0HML1"/>
<keyword evidence="2" id="KW-1185">Reference proteome</keyword>
<evidence type="ECO:0000313" key="2">
    <source>
        <dbReference type="Proteomes" id="UP001419268"/>
    </source>
</evidence>
<dbReference type="EMBL" id="JBBNAG010000012">
    <property type="protein sequence ID" value="KAK9088410.1"/>
    <property type="molecule type" value="Genomic_DNA"/>
</dbReference>
<accession>A0AAP0HML1</accession>
<organism evidence="1 2">
    <name type="scientific">Stephania cephalantha</name>
    <dbReference type="NCBI Taxonomy" id="152367"/>
    <lineage>
        <taxon>Eukaryota</taxon>
        <taxon>Viridiplantae</taxon>
        <taxon>Streptophyta</taxon>
        <taxon>Embryophyta</taxon>
        <taxon>Tracheophyta</taxon>
        <taxon>Spermatophyta</taxon>
        <taxon>Magnoliopsida</taxon>
        <taxon>Ranunculales</taxon>
        <taxon>Menispermaceae</taxon>
        <taxon>Menispermoideae</taxon>
        <taxon>Cissampelideae</taxon>
        <taxon>Stephania</taxon>
    </lineage>
</organism>
<dbReference type="Proteomes" id="UP001419268">
    <property type="component" value="Unassembled WGS sequence"/>
</dbReference>
<comment type="caution">
    <text evidence="1">The sequence shown here is derived from an EMBL/GenBank/DDBJ whole genome shotgun (WGS) entry which is preliminary data.</text>
</comment>